<dbReference type="OrthoDB" id="3533814at2759"/>
<keyword evidence="1" id="KW-0472">Membrane</keyword>
<gene>
    <name evidence="3" type="ORF">P154DRAFT_618706</name>
</gene>
<evidence type="ECO:0000313" key="3">
    <source>
        <dbReference type="EMBL" id="KAF2002301.1"/>
    </source>
</evidence>
<keyword evidence="4" id="KW-1185">Reference proteome</keyword>
<name>A0A6A5WQ34_9PLEO</name>
<dbReference type="AlphaFoldDB" id="A0A6A5WQ34"/>
<dbReference type="InterPro" id="IPR046529">
    <property type="entry name" value="DUF6594"/>
</dbReference>
<sequence>MNTNADDINNAEKPGHVVIDIDSRASTVVHTPTNTAENSPPTRDPNIEINDTITSTLESYPCGYPQLAGFQSSESSFSIYRTFDYLHSRVILQLQDELRDCEENLSDMDYLDSKNGREKCLTSRMGDLKQTRKDKQSSSKRVDLLATIATKLIQYDQVLVGARKLGAFQRPSARDYRSVRRFFYNEKPLSSMSEEQYILRKEDLVTLRHGREWATFDGWVEGLVSKFPWKWLTRKLFTTPELRKKSTSDTIFYYSPSRIEQFVCLIITFIIFVLLVLPVVAMYKLTYVGNRNNLFDAIGILVAFTLLFSAAMGMLTKAKRHELFAASAAYCAVLVVFISNFDGQNGKMGSPGG</sequence>
<dbReference type="PANTHER" id="PTHR34502:SF3">
    <property type="entry name" value="DUF6594 DOMAIN-CONTAINING PROTEIN"/>
    <property type="match status" value="1"/>
</dbReference>
<dbReference type="Pfam" id="PF20237">
    <property type="entry name" value="DUF6594"/>
    <property type="match status" value="1"/>
</dbReference>
<dbReference type="PANTHER" id="PTHR34502">
    <property type="entry name" value="DUF6594 DOMAIN-CONTAINING PROTEIN-RELATED"/>
    <property type="match status" value="1"/>
</dbReference>
<feature type="transmembrane region" description="Helical" evidence="1">
    <location>
        <begin position="323"/>
        <end position="341"/>
    </location>
</feature>
<keyword evidence="1" id="KW-0812">Transmembrane</keyword>
<feature type="transmembrane region" description="Helical" evidence="1">
    <location>
        <begin position="262"/>
        <end position="285"/>
    </location>
</feature>
<keyword evidence="1" id="KW-1133">Transmembrane helix</keyword>
<organism evidence="3 4">
    <name type="scientific">Amniculicola lignicola CBS 123094</name>
    <dbReference type="NCBI Taxonomy" id="1392246"/>
    <lineage>
        <taxon>Eukaryota</taxon>
        <taxon>Fungi</taxon>
        <taxon>Dikarya</taxon>
        <taxon>Ascomycota</taxon>
        <taxon>Pezizomycotina</taxon>
        <taxon>Dothideomycetes</taxon>
        <taxon>Pleosporomycetidae</taxon>
        <taxon>Pleosporales</taxon>
        <taxon>Amniculicolaceae</taxon>
        <taxon>Amniculicola</taxon>
    </lineage>
</organism>
<evidence type="ECO:0000313" key="4">
    <source>
        <dbReference type="Proteomes" id="UP000799779"/>
    </source>
</evidence>
<evidence type="ECO:0000256" key="1">
    <source>
        <dbReference type="SAM" id="Phobius"/>
    </source>
</evidence>
<dbReference type="Proteomes" id="UP000799779">
    <property type="component" value="Unassembled WGS sequence"/>
</dbReference>
<protein>
    <recommendedName>
        <fullName evidence="2">DUF6594 domain-containing protein</fullName>
    </recommendedName>
</protein>
<reference evidence="3" key="1">
    <citation type="journal article" date="2020" name="Stud. Mycol.">
        <title>101 Dothideomycetes genomes: a test case for predicting lifestyles and emergence of pathogens.</title>
        <authorList>
            <person name="Haridas S."/>
            <person name="Albert R."/>
            <person name="Binder M."/>
            <person name="Bloem J."/>
            <person name="Labutti K."/>
            <person name="Salamov A."/>
            <person name="Andreopoulos B."/>
            <person name="Baker S."/>
            <person name="Barry K."/>
            <person name="Bills G."/>
            <person name="Bluhm B."/>
            <person name="Cannon C."/>
            <person name="Castanera R."/>
            <person name="Culley D."/>
            <person name="Daum C."/>
            <person name="Ezra D."/>
            <person name="Gonzalez J."/>
            <person name="Henrissat B."/>
            <person name="Kuo A."/>
            <person name="Liang C."/>
            <person name="Lipzen A."/>
            <person name="Lutzoni F."/>
            <person name="Magnuson J."/>
            <person name="Mondo S."/>
            <person name="Nolan M."/>
            <person name="Ohm R."/>
            <person name="Pangilinan J."/>
            <person name="Park H.-J."/>
            <person name="Ramirez L."/>
            <person name="Alfaro M."/>
            <person name="Sun H."/>
            <person name="Tritt A."/>
            <person name="Yoshinaga Y."/>
            <person name="Zwiers L.-H."/>
            <person name="Turgeon B."/>
            <person name="Goodwin S."/>
            <person name="Spatafora J."/>
            <person name="Crous P."/>
            <person name="Grigoriev I."/>
        </authorList>
    </citation>
    <scope>NUCLEOTIDE SEQUENCE</scope>
    <source>
        <strain evidence="3">CBS 123094</strain>
    </source>
</reference>
<feature type="transmembrane region" description="Helical" evidence="1">
    <location>
        <begin position="297"/>
        <end position="316"/>
    </location>
</feature>
<evidence type="ECO:0000259" key="2">
    <source>
        <dbReference type="Pfam" id="PF20237"/>
    </source>
</evidence>
<proteinExistence type="predicted"/>
<accession>A0A6A5WQ34</accession>
<feature type="domain" description="DUF6594" evidence="2">
    <location>
        <begin position="64"/>
        <end position="335"/>
    </location>
</feature>
<dbReference type="EMBL" id="ML977578">
    <property type="protein sequence ID" value="KAF2002301.1"/>
    <property type="molecule type" value="Genomic_DNA"/>
</dbReference>